<sequence length="253" mass="27333">MLGQNGTLSWSDFPALPLPVPSHQHFCSCLVQLPHPSLRTAPNYAIIVEAADTTPISQAGMPETLQDMVQLLLEIWAEIRDLSVRVTTLERHRDAASPLSQLNQPQSVLASSRPQPVSASVQLVPDNQPQSVPARTQPQPVSVPVQPSPQSAPDSQPKSVPANPQPCQVQPPLPPAPTQPLSVLDCMPPQSGSSSTEADLVLDSHDMDADEEEEWAPRAPRTFDQVQADLAAMTEELIRVKQIWLSQVGSAGK</sequence>
<dbReference type="AlphaFoldDB" id="A0A5B7HVF3"/>
<dbReference type="OrthoDB" id="3039988at2759"/>
<dbReference type="EMBL" id="VSRR010037492">
    <property type="protein sequence ID" value="MPC73775.1"/>
    <property type="molecule type" value="Genomic_DNA"/>
</dbReference>
<feature type="compositionally biased region" description="Polar residues" evidence="1">
    <location>
        <begin position="98"/>
        <end position="136"/>
    </location>
</feature>
<feature type="region of interest" description="Disordered" evidence="1">
    <location>
        <begin position="96"/>
        <end position="180"/>
    </location>
</feature>
<protein>
    <submittedName>
        <fullName evidence="2">Uncharacterized protein</fullName>
    </submittedName>
</protein>
<evidence type="ECO:0000313" key="2">
    <source>
        <dbReference type="EMBL" id="MPC73775.1"/>
    </source>
</evidence>
<gene>
    <name evidence="2" type="ORF">E2C01_068112</name>
</gene>
<feature type="compositionally biased region" description="Low complexity" evidence="1">
    <location>
        <begin position="137"/>
        <end position="168"/>
    </location>
</feature>
<feature type="compositionally biased region" description="Pro residues" evidence="1">
    <location>
        <begin position="169"/>
        <end position="178"/>
    </location>
</feature>
<proteinExistence type="predicted"/>
<dbReference type="Proteomes" id="UP000324222">
    <property type="component" value="Unassembled WGS sequence"/>
</dbReference>
<accession>A0A5B7HVF3</accession>
<keyword evidence="3" id="KW-1185">Reference proteome</keyword>
<evidence type="ECO:0000313" key="3">
    <source>
        <dbReference type="Proteomes" id="UP000324222"/>
    </source>
</evidence>
<comment type="caution">
    <text evidence="2">The sequence shown here is derived from an EMBL/GenBank/DDBJ whole genome shotgun (WGS) entry which is preliminary data.</text>
</comment>
<organism evidence="2 3">
    <name type="scientific">Portunus trituberculatus</name>
    <name type="common">Swimming crab</name>
    <name type="synonym">Neptunus trituberculatus</name>
    <dbReference type="NCBI Taxonomy" id="210409"/>
    <lineage>
        <taxon>Eukaryota</taxon>
        <taxon>Metazoa</taxon>
        <taxon>Ecdysozoa</taxon>
        <taxon>Arthropoda</taxon>
        <taxon>Crustacea</taxon>
        <taxon>Multicrustacea</taxon>
        <taxon>Malacostraca</taxon>
        <taxon>Eumalacostraca</taxon>
        <taxon>Eucarida</taxon>
        <taxon>Decapoda</taxon>
        <taxon>Pleocyemata</taxon>
        <taxon>Brachyura</taxon>
        <taxon>Eubrachyura</taxon>
        <taxon>Portunoidea</taxon>
        <taxon>Portunidae</taxon>
        <taxon>Portuninae</taxon>
        <taxon>Portunus</taxon>
    </lineage>
</organism>
<reference evidence="2 3" key="1">
    <citation type="submission" date="2019-05" db="EMBL/GenBank/DDBJ databases">
        <title>Another draft genome of Portunus trituberculatus and its Hox gene families provides insights of decapod evolution.</title>
        <authorList>
            <person name="Jeong J.-H."/>
            <person name="Song I."/>
            <person name="Kim S."/>
            <person name="Choi T."/>
            <person name="Kim D."/>
            <person name="Ryu S."/>
            <person name="Kim W."/>
        </authorList>
    </citation>
    <scope>NUCLEOTIDE SEQUENCE [LARGE SCALE GENOMIC DNA]</scope>
    <source>
        <tissue evidence="2">Muscle</tissue>
    </source>
</reference>
<evidence type="ECO:0000256" key="1">
    <source>
        <dbReference type="SAM" id="MobiDB-lite"/>
    </source>
</evidence>
<name>A0A5B7HVF3_PORTR</name>